<proteinExistence type="predicted"/>
<reference evidence="1" key="1">
    <citation type="journal article" date="2014" name="Front. Microbiol.">
        <title>High frequency of phylogenetically diverse reductive dehalogenase-homologous genes in deep subseafloor sedimentary metagenomes.</title>
        <authorList>
            <person name="Kawai M."/>
            <person name="Futagami T."/>
            <person name="Toyoda A."/>
            <person name="Takaki Y."/>
            <person name="Nishi S."/>
            <person name="Hori S."/>
            <person name="Arai W."/>
            <person name="Tsubouchi T."/>
            <person name="Morono Y."/>
            <person name="Uchiyama I."/>
            <person name="Ito T."/>
            <person name="Fujiyama A."/>
            <person name="Inagaki F."/>
            <person name="Takami H."/>
        </authorList>
    </citation>
    <scope>NUCLEOTIDE SEQUENCE</scope>
    <source>
        <strain evidence="1">Expedition CK06-06</strain>
    </source>
</reference>
<gene>
    <name evidence="1" type="ORF">S06H3_57604</name>
</gene>
<dbReference type="AlphaFoldDB" id="X1QBM6"/>
<evidence type="ECO:0000313" key="1">
    <source>
        <dbReference type="EMBL" id="GAI48430.1"/>
    </source>
</evidence>
<comment type="caution">
    <text evidence="1">The sequence shown here is derived from an EMBL/GenBank/DDBJ whole genome shotgun (WGS) entry which is preliminary data.</text>
</comment>
<dbReference type="EMBL" id="BARV01037192">
    <property type="protein sequence ID" value="GAI48430.1"/>
    <property type="molecule type" value="Genomic_DNA"/>
</dbReference>
<organism evidence="1">
    <name type="scientific">marine sediment metagenome</name>
    <dbReference type="NCBI Taxonomy" id="412755"/>
    <lineage>
        <taxon>unclassified sequences</taxon>
        <taxon>metagenomes</taxon>
        <taxon>ecological metagenomes</taxon>
    </lineage>
</organism>
<name>X1QBM6_9ZZZZ</name>
<dbReference type="InterPro" id="IPR036894">
    <property type="entry name" value="YbaB-like_sf"/>
</dbReference>
<feature type="non-terminal residue" evidence="1">
    <location>
        <position position="1"/>
    </location>
</feature>
<dbReference type="SUPFAM" id="SSF82607">
    <property type="entry name" value="YbaB-like"/>
    <property type="match status" value="1"/>
</dbReference>
<sequence>FAAFNDAGSKVDENVSEKMGKFGMGLKIPGLF</sequence>
<accession>X1QBM6</accession>
<protein>
    <submittedName>
        <fullName evidence="1">Uncharacterized protein</fullName>
    </submittedName>
</protein>